<dbReference type="RefSeq" id="WP_095236380.1">
    <property type="nucleotide sequence ID" value="NZ_NPCC01000012.1"/>
</dbReference>
<feature type="transmembrane region" description="Helical" evidence="1">
    <location>
        <begin position="109"/>
        <end position="131"/>
    </location>
</feature>
<proteinExistence type="predicted"/>
<keyword evidence="1" id="KW-0812">Transmembrane</keyword>
<keyword evidence="1" id="KW-1133">Transmembrane helix</keyword>
<gene>
    <name evidence="2" type="ORF">CHH72_11270</name>
</gene>
<organism evidence="2 3">
    <name type="scientific">Shouchella clausii</name>
    <name type="common">Alkalihalobacillus clausii</name>
    <dbReference type="NCBI Taxonomy" id="79880"/>
    <lineage>
        <taxon>Bacteria</taxon>
        <taxon>Bacillati</taxon>
        <taxon>Bacillota</taxon>
        <taxon>Bacilli</taxon>
        <taxon>Bacillales</taxon>
        <taxon>Bacillaceae</taxon>
        <taxon>Shouchella</taxon>
    </lineage>
</organism>
<feature type="transmembrane region" description="Helical" evidence="1">
    <location>
        <begin position="28"/>
        <end position="48"/>
    </location>
</feature>
<feature type="transmembrane region" description="Helical" evidence="1">
    <location>
        <begin position="137"/>
        <end position="155"/>
    </location>
</feature>
<evidence type="ECO:0000256" key="1">
    <source>
        <dbReference type="SAM" id="Phobius"/>
    </source>
</evidence>
<dbReference type="AlphaFoldDB" id="A0A268NZL3"/>
<dbReference type="EMBL" id="NPCC01000012">
    <property type="protein sequence ID" value="PAE88946.1"/>
    <property type="molecule type" value="Genomic_DNA"/>
</dbReference>
<sequence>MNSFLKRVRLAVRLPQRQAVFQLNKERIGVPFLYVGLLSALVCIPLSIETFLQSEGIIADLALPMFLVYFVFVYFPLFALSVYSLLAVVTALARAIALAAKRKLTFLMLYKIACFAATLPILGYGACLLVNEDWAKIWVGISIVFILVLLIRLLFHYPQANKSKLHKQMK</sequence>
<evidence type="ECO:0000313" key="3">
    <source>
        <dbReference type="Proteomes" id="UP000216207"/>
    </source>
</evidence>
<protein>
    <recommendedName>
        <fullName evidence="4">DUF1189 domain-containing protein</fullName>
    </recommendedName>
</protein>
<comment type="caution">
    <text evidence="2">The sequence shown here is derived from an EMBL/GenBank/DDBJ whole genome shotgun (WGS) entry which is preliminary data.</text>
</comment>
<keyword evidence="1" id="KW-0472">Membrane</keyword>
<reference evidence="2 3" key="1">
    <citation type="submission" date="2017-07" db="EMBL/GenBank/DDBJ databases">
        <title>Isolation and whole genome analysis of endospore-forming bacteria from heroin.</title>
        <authorList>
            <person name="Kalinowski J."/>
            <person name="Ahrens B."/>
            <person name="Al-Dilaimi A."/>
            <person name="Winkler A."/>
            <person name="Wibberg D."/>
            <person name="Schleenbecker U."/>
            <person name="Ruckert C."/>
            <person name="Wolfel R."/>
            <person name="Grass G."/>
        </authorList>
    </citation>
    <scope>NUCLEOTIDE SEQUENCE [LARGE SCALE GENOMIC DNA]</scope>
    <source>
        <strain evidence="2 3">7539</strain>
    </source>
</reference>
<evidence type="ECO:0008006" key="4">
    <source>
        <dbReference type="Google" id="ProtNLM"/>
    </source>
</evidence>
<accession>A0A268NZL3</accession>
<name>A0A268NZL3_SHOCL</name>
<dbReference type="Proteomes" id="UP000216207">
    <property type="component" value="Unassembled WGS sequence"/>
</dbReference>
<feature type="transmembrane region" description="Helical" evidence="1">
    <location>
        <begin position="68"/>
        <end position="97"/>
    </location>
</feature>
<evidence type="ECO:0000313" key="2">
    <source>
        <dbReference type="EMBL" id="PAE88946.1"/>
    </source>
</evidence>